<accession>A0AA88GXV4</accession>
<dbReference type="Proteomes" id="UP000816034">
    <property type="component" value="Unassembled WGS sequence"/>
</dbReference>
<protein>
    <submittedName>
        <fullName evidence="3">Uncharacterized protein</fullName>
    </submittedName>
</protein>
<feature type="region of interest" description="Disordered" evidence="2">
    <location>
        <begin position="219"/>
        <end position="255"/>
    </location>
</feature>
<dbReference type="SUPFAM" id="SSF47933">
    <property type="entry name" value="ERP29 C domain-like"/>
    <property type="match status" value="1"/>
</dbReference>
<gene>
    <name evidence="3" type="ORF">C9374_001258</name>
</gene>
<keyword evidence="4" id="KW-1185">Reference proteome</keyword>
<evidence type="ECO:0000313" key="3">
    <source>
        <dbReference type="EMBL" id="KAG2387664.1"/>
    </source>
</evidence>
<feature type="compositionally biased region" description="Basic and acidic residues" evidence="2">
    <location>
        <begin position="219"/>
        <end position="236"/>
    </location>
</feature>
<dbReference type="GeneID" id="68093714"/>
<evidence type="ECO:0000256" key="2">
    <source>
        <dbReference type="SAM" id="MobiDB-lite"/>
    </source>
</evidence>
<keyword evidence="1" id="KW-0175">Coiled coil</keyword>
<dbReference type="AlphaFoldDB" id="A0AA88GXV4"/>
<evidence type="ECO:0000313" key="4">
    <source>
        <dbReference type="Proteomes" id="UP000816034"/>
    </source>
</evidence>
<dbReference type="EMBL" id="PYSW02000012">
    <property type="protein sequence ID" value="KAG2387664.1"/>
    <property type="molecule type" value="Genomic_DNA"/>
</dbReference>
<comment type="caution">
    <text evidence="3">The sequence shown here is derived from an EMBL/GenBank/DDBJ whole genome shotgun (WGS) entry which is preliminary data.</text>
</comment>
<dbReference type="InterPro" id="IPR036356">
    <property type="entry name" value="ERp29_C_sf"/>
</dbReference>
<evidence type="ECO:0000256" key="1">
    <source>
        <dbReference type="SAM" id="Coils"/>
    </source>
</evidence>
<feature type="coiled-coil region" evidence="1">
    <location>
        <begin position="62"/>
        <end position="89"/>
    </location>
</feature>
<proteinExistence type="predicted"/>
<sequence>MNMLDESRKTKLKQLLPNYLFVLINSGKRQSEIVQKVEPILGLETSALVLWFIEILIQSSSKQKYELGVETEQERLERLREEKLQKEKARQFNQTSNIFVAVHGEKAISMVENLMNKIPSQPSLSGGPYLEDNLINYDDKKIISTDDMEQLKKQHESNPTKYPQYFSTSETNSIKNTSNINSFLNTSWFVIEDGIEELDLSEDLESSCLLQEEAEKETLKHIQESEKRKDDRNRREHINRRGNYFSRNYNKNSNERHYHRYSNDTYTRDYSNQPNTIYYPSPSTTVCNTNSLSGNPYTSHQYYPNVNPYGVHENTTNTIQQSATVYPSNGNSGSDHSNYYNFDNGSSFKRSFDNYSNYVDVTNESNNKKRKYNNKLPFDHVQPSYPQR</sequence>
<feature type="region of interest" description="Disordered" evidence="2">
    <location>
        <begin position="363"/>
        <end position="388"/>
    </location>
</feature>
<organism evidence="3 4">
    <name type="scientific">Naegleria lovaniensis</name>
    <name type="common">Amoeba</name>
    <dbReference type="NCBI Taxonomy" id="51637"/>
    <lineage>
        <taxon>Eukaryota</taxon>
        <taxon>Discoba</taxon>
        <taxon>Heterolobosea</taxon>
        <taxon>Tetramitia</taxon>
        <taxon>Eutetramitia</taxon>
        <taxon>Vahlkampfiidae</taxon>
        <taxon>Naegleria</taxon>
    </lineage>
</organism>
<reference evidence="3 4" key="1">
    <citation type="journal article" date="2018" name="BMC Genomics">
        <title>The genome of Naegleria lovaniensis, the basis for a comparative approach to unravel pathogenicity factors of the human pathogenic amoeba N. fowleri.</title>
        <authorList>
            <person name="Liechti N."/>
            <person name="Schurch N."/>
            <person name="Bruggmann R."/>
            <person name="Wittwer M."/>
        </authorList>
    </citation>
    <scope>NUCLEOTIDE SEQUENCE [LARGE SCALE GENOMIC DNA]</scope>
    <source>
        <strain evidence="3 4">ATCC 30569</strain>
    </source>
</reference>
<name>A0AA88GXV4_NAELO</name>
<dbReference type="RefSeq" id="XP_044551656.1">
    <property type="nucleotide sequence ID" value="XM_044688359.1"/>
</dbReference>